<dbReference type="InterPro" id="IPR020846">
    <property type="entry name" value="MFS_dom"/>
</dbReference>
<feature type="transmembrane region" description="Helical" evidence="13">
    <location>
        <begin position="52"/>
        <end position="74"/>
    </location>
</feature>
<feature type="transmembrane region" description="Helical" evidence="13">
    <location>
        <begin position="315"/>
        <end position="334"/>
    </location>
</feature>
<dbReference type="EnsemblMetazoa" id="MDOA006173-RB">
    <property type="protein sequence ID" value="MDOA006173-PB"/>
    <property type="gene ID" value="MDOA006173"/>
</dbReference>
<comment type="subcellular location">
    <subcellularLocation>
        <location evidence="1">Membrane</location>
        <topology evidence="1">Multi-pass membrane protein</topology>
    </subcellularLocation>
</comment>
<protein>
    <recommendedName>
        <fullName evidence="12">Putative inorganic phosphate cotransporter</fullName>
    </recommendedName>
</protein>
<keyword evidence="6 13" id="KW-1133">Transmembrane helix</keyword>
<dbReference type="GO" id="GO:0006814">
    <property type="term" value="P:sodium ion transport"/>
    <property type="evidence" value="ECO:0007669"/>
    <property type="project" value="UniProtKB-KW"/>
</dbReference>
<dbReference type="FunFam" id="1.20.1250.20:FF:000144">
    <property type="entry name" value="Picot, isoform B"/>
    <property type="match status" value="1"/>
</dbReference>
<feature type="transmembrane region" description="Helical" evidence="13">
    <location>
        <begin position="172"/>
        <end position="193"/>
    </location>
</feature>
<evidence type="ECO:0000256" key="13">
    <source>
        <dbReference type="SAM" id="Phobius"/>
    </source>
</evidence>
<dbReference type="GO" id="GO:0015293">
    <property type="term" value="F:symporter activity"/>
    <property type="evidence" value="ECO:0007669"/>
    <property type="project" value="UniProtKB-KW"/>
</dbReference>
<evidence type="ECO:0000256" key="8">
    <source>
        <dbReference type="ARBA" id="ARBA00023065"/>
    </source>
</evidence>
<feature type="transmembrane region" description="Helical" evidence="13">
    <location>
        <begin position="81"/>
        <end position="99"/>
    </location>
</feature>
<dbReference type="PROSITE" id="PS50850">
    <property type="entry name" value="MFS"/>
    <property type="match status" value="1"/>
</dbReference>
<feature type="transmembrane region" description="Helical" evidence="13">
    <location>
        <begin position="275"/>
        <end position="294"/>
    </location>
</feature>
<evidence type="ECO:0000256" key="14">
    <source>
        <dbReference type="SAM" id="SignalP"/>
    </source>
</evidence>
<keyword evidence="14" id="KW-0732">Signal</keyword>
<gene>
    <name evidence="16" type="primary">101896045</name>
    <name evidence="18 19 20" type="synonym">LOC101896045</name>
</gene>
<dbReference type="VEuPathDB" id="VectorBase:MDOMA2_020278"/>
<evidence type="ECO:0000256" key="3">
    <source>
        <dbReference type="ARBA" id="ARBA00022448"/>
    </source>
</evidence>
<dbReference type="OrthoDB" id="2985014at2759"/>
<dbReference type="PANTHER" id="PTHR11662">
    <property type="entry name" value="SOLUTE CARRIER FAMILY 17"/>
    <property type="match status" value="1"/>
</dbReference>
<evidence type="ECO:0000256" key="5">
    <source>
        <dbReference type="ARBA" id="ARBA00022847"/>
    </source>
</evidence>
<feature type="domain" description="Major facilitator superfamily (MFS) profile" evidence="15">
    <location>
        <begin position="10"/>
        <end position="433"/>
    </location>
</feature>
<dbReference type="GeneID" id="101896045"/>
<evidence type="ECO:0000256" key="12">
    <source>
        <dbReference type="ARBA" id="ARBA00068450"/>
    </source>
</evidence>
<name>A0A1I8MLF0_MUSDO</name>
<evidence type="ECO:0000256" key="9">
    <source>
        <dbReference type="ARBA" id="ARBA00023136"/>
    </source>
</evidence>
<dbReference type="PANTHER" id="PTHR11662:SF280">
    <property type="entry name" value="FI21844P1-RELATED"/>
    <property type="match status" value="1"/>
</dbReference>
<dbReference type="GO" id="GO:0016020">
    <property type="term" value="C:membrane"/>
    <property type="evidence" value="ECO:0007669"/>
    <property type="project" value="UniProtKB-SubCell"/>
</dbReference>
<dbReference type="VEuPathDB" id="VectorBase:MDOA006173"/>
<evidence type="ECO:0000259" key="15">
    <source>
        <dbReference type="PROSITE" id="PS50850"/>
    </source>
</evidence>
<keyword evidence="8" id="KW-0406">Ion transport</keyword>
<feature type="chain" id="PRO_5044560589" description="Putative inorganic phosphate cotransporter" evidence="14">
    <location>
        <begin position="19"/>
        <end position="478"/>
    </location>
</feature>
<dbReference type="SUPFAM" id="SSF103473">
    <property type="entry name" value="MFS general substrate transporter"/>
    <property type="match status" value="1"/>
</dbReference>
<keyword evidence="17" id="KW-1185">Reference proteome</keyword>
<reference evidence="18 19" key="2">
    <citation type="submission" date="2025-04" db="UniProtKB">
        <authorList>
            <consortium name="RefSeq"/>
        </authorList>
    </citation>
    <scope>IDENTIFICATION</scope>
    <source>
        <strain evidence="18 19">Aabys</strain>
        <tissue evidence="20">Whole body</tissue>
    </source>
</reference>
<accession>A0A1I8MLF0</accession>
<keyword evidence="5" id="KW-0769">Symport</keyword>
<feature type="transmembrane region" description="Helical" evidence="13">
    <location>
        <begin position="409"/>
        <end position="428"/>
    </location>
</feature>
<dbReference type="eggNOG" id="KOG2532">
    <property type="taxonomic scope" value="Eukaryota"/>
</dbReference>
<dbReference type="CDD" id="cd17318">
    <property type="entry name" value="MFS_SLC17"/>
    <property type="match status" value="1"/>
</dbReference>
<comment type="function">
    <text evidence="11">May be an inorganic phosphate cotransporter.</text>
</comment>
<dbReference type="InterPro" id="IPR050382">
    <property type="entry name" value="MFS_Na/Anion_cotransporter"/>
</dbReference>
<dbReference type="AlphaFoldDB" id="A0A1I8MLF0"/>
<evidence type="ECO:0000256" key="7">
    <source>
        <dbReference type="ARBA" id="ARBA00023053"/>
    </source>
</evidence>
<dbReference type="Gene3D" id="1.20.1250.20">
    <property type="entry name" value="MFS general substrate transporter like domains"/>
    <property type="match status" value="2"/>
</dbReference>
<dbReference type="KEGG" id="mde:101896045"/>
<evidence type="ECO:0000256" key="4">
    <source>
        <dbReference type="ARBA" id="ARBA00022692"/>
    </source>
</evidence>
<organism evidence="16">
    <name type="scientific">Musca domestica</name>
    <name type="common">House fly</name>
    <dbReference type="NCBI Taxonomy" id="7370"/>
    <lineage>
        <taxon>Eukaryota</taxon>
        <taxon>Metazoa</taxon>
        <taxon>Ecdysozoa</taxon>
        <taxon>Arthropoda</taxon>
        <taxon>Hexapoda</taxon>
        <taxon>Insecta</taxon>
        <taxon>Pterygota</taxon>
        <taxon>Neoptera</taxon>
        <taxon>Endopterygota</taxon>
        <taxon>Diptera</taxon>
        <taxon>Brachycera</taxon>
        <taxon>Muscomorpha</taxon>
        <taxon>Muscoidea</taxon>
        <taxon>Muscidae</taxon>
        <taxon>Musca</taxon>
    </lineage>
</organism>
<keyword evidence="3" id="KW-0813">Transport</keyword>
<dbReference type="FunFam" id="1.20.1250.20:FF:000003">
    <property type="entry name" value="Solute carrier family 17 member 3"/>
    <property type="match status" value="1"/>
</dbReference>
<keyword evidence="10" id="KW-0739">Sodium transport</keyword>
<keyword evidence="4 13" id="KW-0812">Transmembrane</keyword>
<evidence type="ECO:0000256" key="1">
    <source>
        <dbReference type="ARBA" id="ARBA00004141"/>
    </source>
</evidence>
<sequence length="478" mass="53165">MLMRYIQALLLFIAMVSAYFSRVNIGVAVVAMTNANTTNPNFPEFKWNEREISYILSSFYWGFFVTQLPGGVLCRRFGAKLVMGLAIFFSGLLSVITPWCLNWGGWQSLCVIRVLLGLAQGMVMPCIFDHLAKWSPLEERNRLGGFSQSGYDCGMVLAMGLSGVIAESCIGWPGISYISAGLCFVWFLLWQVLGANNPNDSSLISESEKFYITSSNAHEDTFNEGTISVPWKAIFTSVPFMALLITRSAEMWGLTTLESQIPSYFHGVLNVEIKTNAFFSALPFMASWLMSYVFMFMADVLQKRKIVSLTVSRKIFNSVAFWIPALGLIAIGFLDEDNQNMALFLITLSNAINSGETIGSSLNVIDLSPTHAGLLYSIINTVASVVALLSPLAVGVIVTDVHNRYQWQVVFVIAAGIFIVGNLLYIIFGTAETQSWNSDDYLPSDDTDNEWHSYKSNFSDLETMPSHQPQVDYQNNKI</sequence>
<dbReference type="InterPro" id="IPR036259">
    <property type="entry name" value="MFS_trans_sf"/>
</dbReference>
<dbReference type="RefSeq" id="XP_011296168.1">
    <property type="nucleotide sequence ID" value="XM_011297866.2"/>
</dbReference>
<evidence type="ECO:0000313" key="17">
    <source>
        <dbReference type="Proteomes" id="UP001652621"/>
    </source>
</evidence>
<keyword evidence="7" id="KW-0915">Sodium</keyword>
<feature type="signal peptide" evidence="14">
    <location>
        <begin position="1"/>
        <end position="18"/>
    </location>
</feature>
<dbReference type="Pfam" id="PF07690">
    <property type="entry name" value="MFS_1"/>
    <property type="match status" value="1"/>
</dbReference>
<dbReference type="GO" id="GO:0006820">
    <property type="term" value="P:monoatomic anion transport"/>
    <property type="evidence" value="ECO:0007669"/>
    <property type="project" value="TreeGrafter"/>
</dbReference>
<reference evidence="16" key="1">
    <citation type="submission" date="2020-05" db="UniProtKB">
        <authorList>
            <consortium name="EnsemblMetazoa"/>
        </authorList>
    </citation>
    <scope>IDENTIFICATION</scope>
    <source>
        <strain evidence="16">Aabys</strain>
    </source>
</reference>
<evidence type="ECO:0000313" key="20">
    <source>
        <dbReference type="RefSeq" id="XP_058981734.1"/>
    </source>
</evidence>
<dbReference type="InterPro" id="IPR011701">
    <property type="entry name" value="MFS"/>
</dbReference>
<feature type="transmembrane region" description="Helical" evidence="13">
    <location>
        <begin position="374"/>
        <end position="397"/>
    </location>
</feature>
<dbReference type="STRING" id="7370.A0A1I8MLF0"/>
<evidence type="ECO:0000313" key="18">
    <source>
        <dbReference type="RefSeq" id="XP_011296168.1"/>
    </source>
</evidence>
<evidence type="ECO:0000256" key="11">
    <source>
        <dbReference type="ARBA" id="ARBA00054632"/>
    </source>
</evidence>
<dbReference type="RefSeq" id="XP_019895449.1">
    <property type="nucleotide sequence ID" value="XM_020039890.1"/>
</dbReference>
<evidence type="ECO:0000313" key="19">
    <source>
        <dbReference type="RefSeq" id="XP_019895449.1"/>
    </source>
</evidence>
<evidence type="ECO:0000256" key="6">
    <source>
        <dbReference type="ARBA" id="ARBA00022989"/>
    </source>
</evidence>
<dbReference type="Proteomes" id="UP001652621">
    <property type="component" value="Unplaced"/>
</dbReference>
<evidence type="ECO:0000313" key="16">
    <source>
        <dbReference type="EnsemblMetazoa" id="MDOA006173-PB"/>
    </source>
</evidence>
<comment type="similarity">
    <text evidence="2">Belongs to the major facilitator superfamily. Sodium/anion cotransporter family.</text>
</comment>
<evidence type="ECO:0000256" key="10">
    <source>
        <dbReference type="ARBA" id="ARBA00023201"/>
    </source>
</evidence>
<evidence type="ECO:0000256" key="2">
    <source>
        <dbReference type="ARBA" id="ARBA00008586"/>
    </source>
</evidence>
<proteinExistence type="inferred from homology"/>
<keyword evidence="9 13" id="KW-0472">Membrane</keyword>
<dbReference type="RefSeq" id="XP_058981734.1">
    <property type="nucleotide sequence ID" value="XM_059125751.1"/>
</dbReference>